<organism evidence="2 3">
    <name type="scientific">Oldenlandia corymbosa var. corymbosa</name>
    <dbReference type="NCBI Taxonomy" id="529605"/>
    <lineage>
        <taxon>Eukaryota</taxon>
        <taxon>Viridiplantae</taxon>
        <taxon>Streptophyta</taxon>
        <taxon>Embryophyta</taxon>
        <taxon>Tracheophyta</taxon>
        <taxon>Spermatophyta</taxon>
        <taxon>Magnoliopsida</taxon>
        <taxon>eudicotyledons</taxon>
        <taxon>Gunneridae</taxon>
        <taxon>Pentapetalae</taxon>
        <taxon>asterids</taxon>
        <taxon>lamiids</taxon>
        <taxon>Gentianales</taxon>
        <taxon>Rubiaceae</taxon>
        <taxon>Rubioideae</taxon>
        <taxon>Spermacoceae</taxon>
        <taxon>Hedyotis-Oldenlandia complex</taxon>
        <taxon>Oldenlandia</taxon>
    </lineage>
</organism>
<gene>
    <name evidence="2" type="ORF">OLC1_LOCUS2392</name>
</gene>
<dbReference type="InterPro" id="IPR036691">
    <property type="entry name" value="Endo/exonu/phosph_ase_sf"/>
</dbReference>
<accession>A0AAV1C559</accession>
<feature type="compositionally biased region" description="Polar residues" evidence="1">
    <location>
        <begin position="1"/>
        <end position="23"/>
    </location>
</feature>
<proteinExistence type="predicted"/>
<evidence type="ECO:0000313" key="2">
    <source>
        <dbReference type="EMBL" id="CAI9090173.1"/>
    </source>
</evidence>
<dbReference type="PANTHER" id="PTHR33710">
    <property type="entry name" value="BNAC02G09200D PROTEIN"/>
    <property type="match status" value="1"/>
</dbReference>
<name>A0AAV1C559_OLDCO</name>
<sequence length="195" mass="21920">METENILSRSTQHRQSPTTSTTHMEIGEPSRNPISQASTLQKVTRVDKCMGPGKGKTLPFAVNLEHELNGRKNRPVVILSKSATKTPATTAQKKPQNIKFSPQKVQQKPKLEDAQGNIHTIKTTNSDYEELQEIPFTGNTFTWCNNRKGDKRIVERLDQAFATPGWLAKFPWANVVNMPILTSDHDPMILKTTQD</sequence>
<dbReference type="Proteomes" id="UP001161247">
    <property type="component" value="Chromosome 1"/>
</dbReference>
<evidence type="ECO:0000256" key="1">
    <source>
        <dbReference type="SAM" id="MobiDB-lite"/>
    </source>
</evidence>
<dbReference type="EMBL" id="OX459118">
    <property type="protein sequence ID" value="CAI9090173.1"/>
    <property type="molecule type" value="Genomic_DNA"/>
</dbReference>
<dbReference type="AlphaFoldDB" id="A0AAV1C559"/>
<feature type="region of interest" description="Disordered" evidence="1">
    <location>
        <begin position="1"/>
        <end position="39"/>
    </location>
</feature>
<dbReference type="SUPFAM" id="SSF56219">
    <property type="entry name" value="DNase I-like"/>
    <property type="match status" value="1"/>
</dbReference>
<protein>
    <submittedName>
        <fullName evidence="2">OLC1v1024894C1</fullName>
    </submittedName>
</protein>
<reference evidence="2" key="1">
    <citation type="submission" date="2023-03" db="EMBL/GenBank/DDBJ databases">
        <authorList>
            <person name="Julca I."/>
        </authorList>
    </citation>
    <scope>NUCLEOTIDE SEQUENCE</scope>
</reference>
<evidence type="ECO:0000313" key="3">
    <source>
        <dbReference type="Proteomes" id="UP001161247"/>
    </source>
</evidence>
<dbReference type="Gene3D" id="3.60.10.10">
    <property type="entry name" value="Endonuclease/exonuclease/phosphatase"/>
    <property type="match status" value="1"/>
</dbReference>
<keyword evidence="3" id="KW-1185">Reference proteome</keyword>
<dbReference type="PANTHER" id="PTHR33710:SF79">
    <property type="entry name" value="OS06G0205337 PROTEIN"/>
    <property type="match status" value="1"/>
</dbReference>